<feature type="region of interest" description="Disordered" evidence="1">
    <location>
        <begin position="317"/>
        <end position="408"/>
    </location>
</feature>
<organism evidence="2 3">
    <name type="scientific">Planctopirus hydrillae</name>
    <dbReference type="NCBI Taxonomy" id="1841610"/>
    <lineage>
        <taxon>Bacteria</taxon>
        <taxon>Pseudomonadati</taxon>
        <taxon>Planctomycetota</taxon>
        <taxon>Planctomycetia</taxon>
        <taxon>Planctomycetales</taxon>
        <taxon>Planctomycetaceae</taxon>
        <taxon>Planctopirus</taxon>
    </lineage>
</organism>
<dbReference type="STRING" id="1841610.A6X21_07000"/>
<feature type="region of interest" description="Disordered" evidence="1">
    <location>
        <begin position="155"/>
        <end position="240"/>
    </location>
</feature>
<name>A0A1C3EA10_9PLAN</name>
<dbReference type="EMBL" id="LYDR01000116">
    <property type="protein sequence ID" value="ODA30072.1"/>
    <property type="molecule type" value="Genomic_DNA"/>
</dbReference>
<feature type="compositionally biased region" description="Low complexity" evidence="1">
    <location>
        <begin position="398"/>
        <end position="408"/>
    </location>
</feature>
<feature type="compositionally biased region" description="Polar residues" evidence="1">
    <location>
        <begin position="442"/>
        <end position="454"/>
    </location>
</feature>
<feature type="compositionally biased region" description="Basic and acidic residues" evidence="1">
    <location>
        <begin position="186"/>
        <end position="203"/>
    </location>
</feature>
<dbReference type="OrthoDB" id="272719at2"/>
<protein>
    <submittedName>
        <fullName evidence="2">Uncharacterized protein</fullName>
    </submittedName>
</protein>
<comment type="caution">
    <text evidence="2">The sequence shown here is derived from an EMBL/GenBank/DDBJ whole genome shotgun (WGS) entry which is preliminary data.</text>
</comment>
<keyword evidence="3" id="KW-1185">Reference proteome</keyword>
<feature type="compositionally biased region" description="Polar residues" evidence="1">
    <location>
        <begin position="387"/>
        <end position="397"/>
    </location>
</feature>
<gene>
    <name evidence="2" type="ORF">A6X21_07000</name>
</gene>
<sequence>MPVQILSMTTILRGAMMRLTLRTLLAYLDDVLPPAAAKALGERIRESDDVQQLVSRIREVIRKRRLNAPAIFPDGSGQNHVDANFVAEYLNDLLTPEQVVAIESLCLESDVHLAEVAACHQILTLAAAEPVTFTAAARERLYALMDGTPIEVENASTASASTAGRPATGEATDAAQADAPQNGEGDGFKIGDSRKTTGIDLEKLGTNAGRSAGVAATSRQMSPATTGSEGKQPQREKLSVQAELDFSRPVEESRWSRRVLPMVAVVAVGVAWLAILLRDPGLKEGVTGRKPAGTQAPTAISATTAISAPGANSGGELAANAAAPANTPESNPPAVAAASGNGPAGAATPQAEGGTAPAVAGNSSVNPAANPATVTPESANVVAMAPGTSNPEAGKTSTANSPANATPVAANTGNAATASANLPAAAQSAALPAAVLPATTAPDSGNATKSTSTGRPEIPGESFLPGTTIAYASTESVAITRDEETATWKRVVPQQQMTVGTVLVVPEPFEARFEVAVNQRAGAAVSPEARPAAVLQLDVLPGSVIRWGGAVGNAPASLLVERGRVSLKGISGQEAALGKIEWAFQVGSTVVKVIPTSADLIAGVEVQWREPTRFEQDLGLNRLTGGLYIARGSANVIVGQGEARQVSQGMFTTLTNISQQPEHLSATPPISPALPEWLTVDSRPLSPAIKRFASLFEKEFAVGAAIDLNMLALVVDPRPKMAELGVQTLGLMGRMDGLVEALAKSEHEEARMSAFIMLREWLGHLPAAGSVIREELSSEYAEAEANSVYRLLWGYSPADARNRLTSQELVDYLGNGRVEIREMAFYYIQKLTGKRLDYRPLDNPSRREAALQKWYSVLQKDGALLPNTPVDAKIPEGT</sequence>
<dbReference type="RefSeq" id="WP_068849057.1">
    <property type="nucleotide sequence ID" value="NZ_LYDR01000116.1"/>
</dbReference>
<evidence type="ECO:0000313" key="3">
    <source>
        <dbReference type="Proteomes" id="UP000094828"/>
    </source>
</evidence>
<evidence type="ECO:0000256" key="1">
    <source>
        <dbReference type="SAM" id="MobiDB-lite"/>
    </source>
</evidence>
<dbReference type="AlphaFoldDB" id="A0A1C3EA10"/>
<reference evidence="2 3" key="1">
    <citation type="submission" date="2016-05" db="EMBL/GenBank/DDBJ databases">
        <title>Genomic and physiological characterization of Planctopirus sp. isolated from fresh water lake.</title>
        <authorList>
            <person name="Subhash Y."/>
            <person name="Ramana C."/>
        </authorList>
    </citation>
    <scope>NUCLEOTIDE SEQUENCE [LARGE SCALE GENOMIC DNA]</scope>
    <source>
        <strain evidence="2 3">JC280</strain>
    </source>
</reference>
<evidence type="ECO:0000313" key="2">
    <source>
        <dbReference type="EMBL" id="ODA30072.1"/>
    </source>
</evidence>
<proteinExistence type="predicted"/>
<feature type="region of interest" description="Disordered" evidence="1">
    <location>
        <begin position="439"/>
        <end position="465"/>
    </location>
</feature>
<dbReference type="Proteomes" id="UP000094828">
    <property type="component" value="Unassembled WGS sequence"/>
</dbReference>
<feature type="compositionally biased region" description="Polar residues" evidence="1">
    <location>
        <begin position="217"/>
        <end position="231"/>
    </location>
</feature>
<accession>A0A1C3EA10</accession>
<feature type="compositionally biased region" description="Polar residues" evidence="1">
    <location>
        <begin position="361"/>
        <end position="378"/>
    </location>
</feature>
<feature type="compositionally biased region" description="Low complexity" evidence="1">
    <location>
        <begin position="317"/>
        <end position="347"/>
    </location>
</feature>